<dbReference type="Proteomes" id="UP000515135">
    <property type="component" value="Unplaced"/>
</dbReference>
<dbReference type="AlphaFoldDB" id="A0A6P4Z928"/>
<keyword evidence="2" id="KW-1185">Reference proteome</keyword>
<dbReference type="RefSeq" id="XP_019626166.1">
    <property type="nucleotide sequence ID" value="XM_019770607.1"/>
</dbReference>
<dbReference type="PANTHER" id="PTHR16165">
    <property type="entry name" value="NXPE FAMILY MEMBER"/>
    <property type="match status" value="1"/>
</dbReference>
<dbReference type="GeneID" id="109471317"/>
<proteinExistence type="predicted"/>
<feature type="transmembrane region" description="Helical" evidence="1">
    <location>
        <begin position="15"/>
        <end position="33"/>
    </location>
</feature>
<dbReference type="PANTHER" id="PTHR16165:SF5">
    <property type="entry name" value="NXPE FAMILY MEMBER 3"/>
    <property type="match status" value="1"/>
</dbReference>
<evidence type="ECO:0000256" key="1">
    <source>
        <dbReference type="SAM" id="Phobius"/>
    </source>
</evidence>
<organism evidence="2 3">
    <name type="scientific">Branchiostoma belcheri</name>
    <name type="common">Amphioxus</name>
    <dbReference type="NCBI Taxonomy" id="7741"/>
    <lineage>
        <taxon>Eukaryota</taxon>
        <taxon>Metazoa</taxon>
        <taxon>Chordata</taxon>
        <taxon>Cephalochordata</taxon>
        <taxon>Leptocardii</taxon>
        <taxon>Amphioxiformes</taxon>
        <taxon>Branchiostomatidae</taxon>
        <taxon>Branchiostoma</taxon>
    </lineage>
</organism>
<dbReference type="KEGG" id="bbel:109471317"/>
<evidence type="ECO:0000313" key="2">
    <source>
        <dbReference type="Proteomes" id="UP000515135"/>
    </source>
</evidence>
<gene>
    <name evidence="3" type="primary">LOC109471317</name>
</gene>
<keyword evidence="1" id="KW-1133">Transmembrane helix</keyword>
<name>A0A6P4Z928_BRABE</name>
<sequence length="303" mass="34545">MANTRSGKMTRAQRWRRLSTLLVFVVGSLVLYYNKEISWISNPIMKTPRMPQFVNRWNHDSSSNTQFNKSVFKQPELTSIPQYSILIKQSNETSTLQSINDIPVNLSIDSNSKFTTPKLNESFSYQVYMEKLTFCLAGKQFSDKLQIDFCAKDELNNTVTNIGDFYRASILSKESKSGAVGIITDHLNGTYTATFRLLWEGEVTIRIQLVLPRQAIDIIERISSENPVDLITFQRRYTIGGRSINKPCNVDPVIFKNTSAVCNYSDPHAGGWWYCEKPANISCNTPGYHALRSYGNKTFEKKT</sequence>
<reference evidence="3" key="1">
    <citation type="submission" date="2025-08" db="UniProtKB">
        <authorList>
            <consortium name="RefSeq"/>
        </authorList>
    </citation>
    <scope>IDENTIFICATION</scope>
    <source>
        <tissue evidence="3">Gonad</tissue>
    </source>
</reference>
<keyword evidence="1" id="KW-0812">Transmembrane</keyword>
<evidence type="ECO:0000313" key="3">
    <source>
        <dbReference type="RefSeq" id="XP_019626166.1"/>
    </source>
</evidence>
<keyword evidence="1" id="KW-0472">Membrane</keyword>
<dbReference type="Pfam" id="PF06312">
    <property type="entry name" value="Neurexophilin"/>
    <property type="match status" value="1"/>
</dbReference>
<protein>
    <submittedName>
        <fullName evidence="3">NXPE family member 3-like</fullName>
    </submittedName>
</protein>
<dbReference type="InterPro" id="IPR026845">
    <property type="entry name" value="NXPH/NXPE"/>
</dbReference>
<dbReference type="OrthoDB" id="8828062at2759"/>
<accession>A0A6P4Z928</accession>